<comment type="pathway">
    <text evidence="2">Carbohydrate metabolism; galactose metabolism.</text>
</comment>
<dbReference type="InterPro" id="IPR015443">
    <property type="entry name" value="Aldose_1-epimerase"/>
</dbReference>
<dbReference type="PANTHER" id="PTHR10091">
    <property type="entry name" value="ALDOSE-1-EPIMERASE"/>
    <property type="match status" value="1"/>
</dbReference>
<dbReference type="InterPro" id="IPR011013">
    <property type="entry name" value="Gal_mutarotase_sf_dom"/>
</dbReference>
<dbReference type="PANTHER" id="PTHR10091:SF0">
    <property type="entry name" value="GALACTOSE MUTAROTASE"/>
    <property type="match status" value="1"/>
</dbReference>
<evidence type="ECO:0000313" key="10">
    <source>
        <dbReference type="EnsemblMetazoa" id="G15618.1:cds"/>
    </source>
</evidence>
<dbReference type="GO" id="GO:0033499">
    <property type="term" value="P:galactose catabolic process via UDP-galactose, Leloir pathway"/>
    <property type="evidence" value="ECO:0007669"/>
    <property type="project" value="TreeGrafter"/>
</dbReference>
<evidence type="ECO:0000256" key="7">
    <source>
        <dbReference type="ARBA" id="ARBA00045743"/>
    </source>
</evidence>
<evidence type="ECO:0000256" key="4">
    <source>
        <dbReference type="ARBA" id="ARBA00006206"/>
    </source>
</evidence>
<keyword evidence="11" id="KW-1185">Reference proteome</keyword>
<dbReference type="SUPFAM" id="SSF74650">
    <property type="entry name" value="Galactose mutarotase-like"/>
    <property type="match status" value="1"/>
</dbReference>
<organism evidence="10 11">
    <name type="scientific">Magallana gigas</name>
    <name type="common">Pacific oyster</name>
    <name type="synonym">Crassostrea gigas</name>
    <dbReference type="NCBI Taxonomy" id="29159"/>
    <lineage>
        <taxon>Eukaryota</taxon>
        <taxon>Metazoa</taxon>
        <taxon>Spiralia</taxon>
        <taxon>Lophotrochozoa</taxon>
        <taxon>Mollusca</taxon>
        <taxon>Bivalvia</taxon>
        <taxon>Autobranchia</taxon>
        <taxon>Pteriomorphia</taxon>
        <taxon>Ostreida</taxon>
        <taxon>Ostreoidea</taxon>
        <taxon>Ostreidae</taxon>
        <taxon>Magallana</taxon>
    </lineage>
</organism>
<evidence type="ECO:0000256" key="8">
    <source>
        <dbReference type="PIRNR" id="PIRNR005096"/>
    </source>
</evidence>
<dbReference type="Gene3D" id="2.70.98.10">
    <property type="match status" value="1"/>
</dbReference>
<accession>A0A8W8ITK1</accession>
<evidence type="ECO:0000256" key="5">
    <source>
        <dbReference type="ARBA" id="ARBA00023235"/>
    </source>
</evidence>
<evidence type="ECO:0000256" key="2">
    <source>
        <dbReference type="ARBA" id="ARBA00004947"/>
    </source>
</evidence>
<comment type="catalytic activity">
    <reaction evidence="8">
        <text>alpha-D-glucose = beta-D-glucose</text>
        <dbReference type="Rhea" id="RHEA:10264"/>
        <dbReference type="ChEBI" id="CHEBI:15903"/>
        <dbReference type="ChEBI" id="CHEBI:17925"/>
        <dbReference type="EC" id="5.1.3.3"/>
    </reaction>
</comment>
<evidence type="ECO:0000256" key="9">
    <source>
        <dbReference type="PIRSR" id="PIRSR005096-3"/>
    </source>
</evidence>
<dbReference type="PIRSF" id="PIRSF005096">
    <property type="entry name" value="GALM"/>
    <property type="match status" value="1"/>
</dbReference>
<reference evidence="10" key="1">
    <citation type="submission" date="2022-08" db="UniProtKB">
        <authorList>
            <consortium name="EnsemblMetazoa"/>
        </authorList>
    </citation>
    <scope>IDENTIFICATION</scope>
    <source>
        <strain evidence="10">05x7-T-G4-1.051#20</strain>
    </source>
</reference>
<comment type="similarity">
    <text evidence="4 8">Belongs to the aldose epimerase family.</text>
</comment>
<evidence type="ECO:0000313" key="11">
    <source>
        <dbReference type="Proteomes" id="UP000005408"/>
    </source>
</evidence>
<evidence type="ECO:0000256" key="6">
    <source>
        <dbReference type="ARBA" id="ARBA00023277"/>
    </source>
</evidence>
<dbReference type="OMA" id="WGASIQS"/>
<protein>
    <recommendedName>
        <fullName evidence="8">Aldose 1-epimerase</fullName>
        <ecNumber evidence="8">5.1.3.3</ecNumber>
    </recommendedName>
</protein>
<dbReference type="EnsemblMetazoa" id="G15618.4">
    <property type="protein sequence ID" value="G15618.4:cds"/>
    <property type="gene ID" value="G15618"/>
</dbReference>
<dbReference type="EnsemblMetazoa" id="G15618.2">
    <property type="protein sequence ID" value="G15618.2:cds"/>
    <property type="gene ID" value="G15618"/>
</dbReference>
<dbReference type="AlphaFoldDB" id="A0A8W8ITK1"/>
<dbReference type="GO" id="GO:0006006">
    <property type="term" value="P:glucose metabolic process"/>
    <property type="evidence" value="ECO:0007669"/>
    <property type="project" value="TreeGrafter"/>
</dbReference>
<dbReference type="InterPro" id="IPR014718">
    <property type="entry name" value="GH-type_carb-bd"/>
</dbReference>
<dbReference type="OrthoDB" id="274691at2759"/>
<comment type="pathway">
    <text evidence="3 8">Carbohydrate metabolism; hexose metabolism.</text>
</comment>
<dbReference type="InterPro" id="IPR008183">
    <property type="entry name" value="Aldose_1/G6P_1-epimerase"/>
</dbReference>
<sequence length="344" mass="37800">MTGVVPSQDSFGTLKDGTQVSRFSFTNKNNVTVRVINYGATITDILLPDKNGTVEDISLGFDSVQEYESQHSYIGAALGRVTERIKGAKFEIDGVEYKVSANDNNIHQVHGGTSGFDRKMFTASIDDDTVVMKYVSPDGEEGFPGEVTAEFTFRLTEENELILGYTATTTKPTPVNLSNHVYFNLASHGAGNVGDHILTVNSCRHIPLDKEYIPLGDGTISDVKGTPFDLTTPTQLRERMKDVLVSNYVFEGHGKKKHVAKLELPSTGRTVDCFTTEPCMETYFSCAMRTMKGKNGASYGAYENGGICLIPMQYTSAVNMPNFPNMILQPGQTYTQTTSYKFGF</sequence>
<evidence type="ECO:0000256" key="1">
    <source>
        <dbReference type="ARBA" id="ARBA00001712"/>
    </source>
</evidence>
<keyword evidence="5 8" id="KW-0413">Isomerase</keyword>
<dbReference type="GO" id="GO:0004034">
    <property type="term" value="F:aldose 1-epimerase activity"/>
    <property type="evidence" value="ECO:0007669"/>
    <property type="project" value="UniProtKB-EC"/>
</dbReference>
<feature type="binding site" evidence="9">
    <location>
        <begin position="180"/>
        <end position="182"/>
    </location>
    <ligand>
        <name>beta-D-galactose</name>
        <dbReference type="ChEBI" id="CHEBI:27667"/>
    </ligand>
</feature>
<dbReference type="Proteomes" id="UP000005408">
    <property type="component" value="Unassembled WGS sequence"/>
</dbReference>
<comment type="function">
    <text evidence="7">Mutarotase that catalyzes the interconversion of beta-D-galactose and alpha-D-galactose during galactose metabolism. Beta-D-galactose is metabolized in the liver into glucose 1-phosphate, the primary metabolic fuel, by the action of four enzymes that constitute the Leloir pathway: GALM, GALK1 (galactokinase), GALT (galactose-1-phosphate uridylyltransferase) and GALE (UDP-galactose-4'-epimerase). Involved in the maintenance of the equilibrium between the beta- and alpha-anomers of galactose, therefore ensuring a sufficient supply of the alpha-anomer for GALK1. Also active on D-glucose although shows a preference for galactose over glucose.</text>
</comment>
<dbReference type="CDD" id="cd09019">
    <property type="entry name" value="galactose_mutarotase_like"/>
    <property type="match status" value="1"/>
</dbReference>
<proteinExistence type="inferred from homology"/>
<keyword evidence="6 8" id="KW-0119">Carbohydrate metabolism</keyword>
<dbReference type="Pfam" id="PF01263">
    <property type="entry name" value="Aldose_epim"/>
    <property type="match status" value="1"/>
</dbReference>
<dbReference type="EnsemblMetazoa" id="G15618.1">
    <property type="protein sequence ID" value="G15618.1:cds"/>
    <property type="gene ID" value="G15618"/>
</dbReference>
<name>A0A8W8ITK1_MAGGI</name>
<dbReference type="InterPro" id="IPR047215">
    <property type="entry name" value="Galactose_mutarotase-like"/>
</dbReference>
<dbReference type="GO" id="GO:0030246">
    <property type="term" value="F:carbohydrate binding"/>
    <property type="evidence" value="ECO:0007669"/>
    <property type="project" value="InterPro"/>
</dbReference>
<dbReference type="EC" id="5.1.3.3" evidence="8"/>
<comment type="catalytic activity">
    <reaction evidence="1">
        <text>alpha-D-galactose = beta-D-galactose</text>
        <dbReference type="Rhea" id="RHEA:28675"/>
        <dbReference type="ChEBI" id="CHEBI:27667"/>
        <dbReference type="ChEBI" id="CHEBI:28061"/>
        <dbReference type="EC" id="5.1.3.3"/>
    </reaction>
    <physiologicalReaction direction="right-to-left" evidence="1">
        <dbReference type="Rhea" id="RHEA:28677"/>
    </physiologicalReaction>
</comment>
<evidence type="ECO:0000256" key="3">
    <source>
        <dbReference type="ARBA" id="ARBA00005028"/>
    </source>
</evidence>